<accession>A0A0K9PXC2</accession>
<dbReference type="InterPro" id="IPR009057">
    <property type="entry name" value="Homeodomain-like_sf"/>
</dbReference>
<evidence type="ECO:0000256" key="5">
    <source>
        <dbReference type="ARBA" id="ARBA00023155"/>
    </source>
</evidence>
<dbReference type="OrthoDB" id="10056939at2759"/>
<dbReference type="InterPro" id="IPR006563">
    <property type="entry name" value="POX_dom"/>
</dbReference>
<dbReference type="GO" id="GO:0006355">
    <property type="term" value="P:regulation of DNA-templated transcription"/>
    <property type="evidence" value="ECO:0007669"/>
    <property type="project" value="InterPro"/>
</dbReference>
<dbReference type="Pfam" id="PF05920">
    <property type="entry name" value="Homeobox_KN"/>
    <property type="match status" value="1"/>
</dbReference>
<dbReference type="FunFam" id="1.10.10.60:FF:000083">
    <property type="entry name" value="BEL1-like homeodomain protein 4"/>
    <property type="match status" value="1"/>
</dbReference>
<evidence type="ECO:0000259" key="10">
    <source>
        <dbReference type="PROSITE" id="PS50071"/>
    </source>
</evidence>
<dbReference type="SMART" id="SM00389">
    <property type="entry name" value="HOX"/>
    <property type="match status" value="1"/>
</dbReference>
<keyword evidence="5 8" id="KW-0371">Homeobox</keyword>
<keyword evidence="3" id="KW-0805">Transcription regulation</keyword>
<evidence type="ECO:0000256" key="1">
    <source>
        <dbReference type="ARBA" id="ARBA00004123"/>
    </source>
</evidence>
<dbReference type="GO" id="GO:0005634">
    <property type="term" value="C:nucleus"/>
    <property type="evidence" value="ECO:0000318"/>
    <property type="project" value="GO_Central"/>
</dbReference>
<evidence type="ECO:0000256" key="8">
    <source>
        <dbReference type="PROSITE-ProRule" id="PRU00108"/>
    </source>
</evidence>
<dbReference type="Pfam" id="PF07526">
    <property type="entry name" value="POX"/>
    <property type="match status" value="1"/>
</dbReference>
<reference evidence="12" key="1">
    <citation type="journal article" date="2016" name="Nature">
        <title>The genome of the seagrass Zostera marina reveals angiosperm adaptation to the sea.</title>
        <authorList>
            <person name="Olsen J.L."/>
            <person name="Rouze P."/>
            <person name="Verhelst B."/>
            <person name="Lin Y.-C."/>
            <person name="Bayer T."/>
            <person name="Collen J."/>
            <person name="Dattolo E."/>
            <person name="De Paoli E."/>
            <person name="Dittami S."/>
            <person name="Maumus F."/>
            <person name="Michel G."/>
            <person name="Kersting A."/>
            <person name="Lauritano C."/>
            <person name="Lohaus R."/>
            <person name="Toepel M."/>
            <person name="Tonon T."/>
            <person name="Vanneste K."/>
            <person name="Amirebrahimi M."/>
            <person name="Brakel J."/>
            <person name="Bostroem C."/>
            <person name="Chovatia M."/>
            <person name="Grimwood J."/>
            <person name="Jenkins J.W."/>
            <person name="Jueterbock A."/>
            <person name="Mraz A."/>
            <person name="Stam W.T."/>
            <person name="Tice H."/>
            <person name="Bornberg-Bauer E."/>
            <person name="Green P.J."/>
            <person name="Pearson G.A."/>
            <person name="Procaccini G."/>
            <person name="Duarte C.M."/>
            <person name="Schmutz J."/>
            <person name="Reusch T.B.H."/>
            <person name="Van de Peer Y."/>
        </authorList>
    </citation>
    <scope>NUCLEOTIDE SEQUENCE [LARGE SCALE GENOMIC DNA]</scope>
    <source>
        <strain evidence="12">cv. Finnish</strain>
    </source>
</reference>
<evidence type="ECO:0000256" key="3">
    <source>
        <dbReference type="ARBA" id="ARBA00023015"/>
    </source>
</evidence>
<proteinExistence type="inferred from homology"/>
<feature type="domain" description="Homeobox" evidence="10">
    <location>
        <begin position="293"/>
        <end position="356"/>
    </location>
</feature>
<dbReference type="InterPro" id="IPR008422">
    <property type="entry name" value="KN_HD"/>
</dbReference>
<dbReference type="CDD" id="cd00086">
    <property type="entry name" value="homeodomain"/>
    <property type="match status" value="1"/>
</dbReference>
<keyword evidence="4 8" id="KW-0238">DNA-binding</keyword>
<protein>
    <submittedName>
        <fullName evidence="11">BEL1-like homeodomain 7</fullName>
    </submittedName>
</protein>
<dbReference type="EMBL" id="LFYR01000619">
    <property type="protein sequence ID" value="KMZ72885.1"/>
    <property type="molecule type" value="Genomic_DNA"/>
</dbReference>
<dbReference type="OMA" id="RFMMEND"/>
<feature type="region of interest" description="Disordered" evidence="9">
    <location>
        <begin position="145"/>
        <end position="171"/>
    </location>
</feature>
<comment type="subcellular location">
    <subcellularLocation>
        <location evidence="1 8">Nucleus</location>
    </subcellularLocation>
</comment>
<comment type="caution">
    <text evidence="11">The sequence shown here is derived from an EMBL/GenBank/DDBJ whole genome shotgun (WGS) entry which is preliminary data.</text>
</comment>
<evidence type="ECO:0000256" key="4">
    <source>
        <dbReference type="ARBA" id="ARBA00023125"/>
    </source>
</evidence>
<dbReference type="Proteomes" id="UP000036987">
    <property type="component" value="Unassembled WGS sequence"/>
</dbReference>
<keyword evidence="12" id="KW-1185">Reference proteome</keyword>
<dbReference type="InterPro" id="IPR050224">
    <property type="entry name" value="TALE_homeobox"/>
</dbReference>
<sequence>MLRPREKKSQVSIMATYYPKTTSPKNYPTTLLYTNSSTSSSSATHLPNTTMMSYLNYASPSNSVLEEASIDDLSAPSSMILSGSPMVDGLGSPLLQQSSRQGLSLSLSTQQRKIQPSSPATVINSRYLKVAQQLLDEVVNVRASLKNKSDNNQTPPPREDDGSKSIKEASSIEREDLQNKISKLLAMLDEVDGRYKQYHNQMQIVVLSFESIAGSKTAKPYTLLALQTISRHFRCLRDAINDQIQAARRNLGEQEGSTVVAGGGISRLRYIDQNLRHQQQRSSEQMSMLQMQQHMWRPQRGLPENSVSILRAWLFEHFLHPYPKDSDKSMLARQTGLTRNQVSNWFINARVRLWKPMVEEMYREETSNGELDSNLNSNTNFSSENVAKKIKTIDKSQPVQFNNKCKGKDNDSLQVGLQDTDAIVQADCTTTGGGGDVSLTLGLQHREGELPSTLSDGNDFHRFMMENDESADYGYIDIPDNRSRFEPSQLLHDFVA</sequence>
<evidence type="ECO:0000256" key="9">
    <source>
        <dbReference type="SAM" id="MobiDB-lite"/>
    </source>
</evidence>
<evidence type="ECO:0000313" key="11">
    <source>
        <dbReference type="EMBL" id="KMZ72885.1"/>
    </source>
</evidence>
<dbReference type="STRING" id="29655.A0A0K9PXC2"/>
<dbReference type="PROSITE" id="PS50071">
    <property type="entry name" value="HOMEOBOX_2"/>
    <property type="match status" value="1"/>
</dbReference>
<name>A0A0K9PXC2_ZOSMR</name>
<keyword evidence="6" id="KW-0804">Transcription</keyword>
<organism evidence="11 12">
    <name type="scientific">Zostera marina</name>
    <name type="common">Eelgrass</name>
    <dbReference type="NCBI Taxonomy" id="29655"/>
    <lineage>
        <taxon>Eukaryota</taxon>
        <taxon>Viridiplantae</taxon>
        <taxon>Streptophyta</taxon>
        <taxon>Embryophyta</taxon>
        <taxon>Tracheophyta</taxon>
        <taxon>Spermatophyta</taxon>
        <taxon>Magnoliopsida</taxon>
        <taxon>Liliopsida</taxon>
        <taxon>Zosteraceae</taxon>
        <taxon>Zostera</taxon>
    </lineage>
</organism>
<dbReference type="AlphaFoldDB" id="A0A0K9PXC2"/>
<dbReference type="SMART" id="SM00574">
    <property type="entry name" value="POX"/>
    <property type="match status" value="1"/>
</dbReference>
<evidence type="ECO:0000256" key="7">
    <source>
        <dbReference type="ARBA" id="ARBA00023242"/>
    </source>
</evidence>
<dbReference type="PANTHER" id="PTHR11850">
    <property type="entry name" value="HOMEOBOX PROTEIN TRANSCRIPTION FACTORS"/>
    <property type="match status" value="1"/>
</dbReference>
<gene>
    <name evidence="11" type="ORF">ZOSMA_159G00490</name>
</gene>
<dbReference type="InterPro" id="IPR001356">
    <property type="entry name" value="HD"/>
</dbReference>
<dbReference type="GO" id="GO:0003677">
    <property type="term" value="F:DNA binding"/>
    <property type="evidence" value="ECO:0007669"/>
    <property type="project" value="UniProtKB-UniRule"/>
</dbReference>
<dbReference type="Gene3D" id="1.10.10.60">
    <property type="entry name" value="Homeodomain-like"/>
    <property type="match status" value="1"/>
</dbReference>
<comment type="similarity">
    <text evidence="2">Belongs to the TALE/BELL homeobox family.</text>
</comment>
<keyword evidence="7 8" id="KW-0539">Nucleus</keyword>
<feature type="DNA-binding region" description="Homeobox" evidence="8">
    <location>
        <begin position="295"/>
        <end position="357"/>
    </location>
</feature>
<feature type="compositionally biased region" description="Basic and acidic residues" evidence="9">
    <location>
        <begin position="157"/>
        <end position="171"/>
    </location>
</feature>
<evidence type="ECO:0000256" key="6">
    <source>
        <dbReference type="ARBA" id="ARBA00023163"/>
    </source>
</evidence>
<dbReference type="SUPFAM" id="SSF46689">
    <property type="entry name" value="Homeodomain-like"/>
    <property type="match status" value="1"/>
</dbReference>
<evidence type="ECO:0000256" key="2">
    <source>
        <dbReference type="ARBA" id="ARBA00006454"/>
    </source>
</evidence>
<evidence type="ECO:0000313" key="12">
    <source>
        <dbReference type="Proteomes" id="UP000036987"/>
    </source>
</evidence>